<evidence type="ECO:0000256" key="1">
    <source>
        <dbReference type="ARBA" id="ARBA00022478"/>
    </source>
</evidence>
<evidence type="ECO:0000256" key="2">
    <source>
        <dbReference type="ARBA" id="ARBA00023163"/>
    </source>
</evidence>
<evidence type="ECO:0000313" key="5">
    <source>
        <dbReference type="EMBL" id="KNC80587.1"/>
    </source>
</evidence>
<evidence type="ECO:0000259" key="4">
    <source>
        <dbReference type="Pfam" id="PF13656"/>
    </source>
</evidence>
<keyword evidence="1" id="KW-0240">DNA-directed RNA polymerase</keyword>
<dbReference type="RefSeq" id="XP_014154489.1">
    <property type="nucleotide sequence ID" value="XM_014299014.1"/>
</dbReference>
<dbReference type="PANTHER" id="PTHR13946:SF28">
    <property type="entry name" value="DNA-DIRECTED RNA POLYMERASES I AND III SUBUNIT RPAC2"/>
    <property type="match status" value="1"/>
</dbReference>
<evidence type="ECO:0000313" key="6">
    <source>
        <dbReference type="Proteomes" id="UP000054560"/>
    </source>
</evidence>
<dbReference type="GO" id="GO:0005666">
    <property type="term" value="C:RNA polymerase III complex"/>
    <property type="evidence" value="ECO:0007669"/>
    <property type="project" value="TreeGrafter"/>
</dbReference>
<accession>A0A0L0FUU4</accession>
<name>A0A0L0FUU4_9EUKA</name>
<proteinExistence type="inferred from homology"/>
<dbReference type="STRING" id="667725.A0A0L0FUU4"/>
<dbReference type="CDD" id="cd07029">
    <property type="entry name" value="RNAP_I_III_AC19"/>
    <property type="match status" value="1"/>
</dbReference>
<reference evidence="5 6" key="1">
    <citation type="submission" date="2011-02" db="EMBL/GenBank/DDBJ databases">
        <title>The Genome Sequence of Sphaeroforma arctica JP610.</title>
        <authorList>
            <consortium name="The Broad Institute Genome Sequencing Platform"/>
            <person name="Russ C."/>
            <person name="Cuomo C."/>
            <person name="Young S.K."/>
            <person name="Zeng Q."/>
            <person name="Gargeya S."/>
            <person name="Alvarado L."/>
            <person name="Berlin A."/>
            <person name="Chapman S.B."/>
            <person name="Chen Z."/>
            <person name="Freedman E."/>
            <person name="Gellesch M."/>
            <person name="Goldberg J."/>
            <person name="Griggs A."/>
            <person name="Gujja S."/>
            <person name="Heilman E."/>
            <person name="Heiman D."/>
            <person name="Howarth C."/>
            <person name="Mehta T."/>
            <person name="Neiman D."/>
            <person name="Pearson M."/>
            <person name="Roberts A."/>
            <person name="Saif S."/>
            <person name="Shea T."/>
            <person name="Shenoy N."/>
            <person name="Sisk P."/>
            <person name="Stolte C."/>
            <person name="Sykes S."/>
            <person name="White J."/>
            <person name="Yandava C."/>
            <person name="Burger G."/>
            <person name="Gray M.W."/>
            <person name="Holland P.W.H."/>
            <person name="King N."/>
            <person name="Lang F.B.F."/>
            <person name="Roger A.J."/>
            <person name="Ruiz-Trillo I."/>
            <person name="Haas B."/>
            <person name="Nusbaum C."/>
            <person name="Birren B."/>
        </authorList>
    </citation>
    <scope>NUCLEOTIDE SEQUENCE [LARGE SCALE GENOMIC DNA]</scope>
    <source>
        <strain evidence="5 6">JP610</strain>
    </source>
</reference>
<gene>
    <name evidence="5" type="ORF">SARC_07058</name>
</gene>
<organism evidence="5 6">
    <name type="scientific">Sphaeroforma arctica JP610</name>
    <dbReference type="NCBI Taxonomy" id="667725"/>
    <lineage>
        <taxon>Eukaryota</taxon>
        <taxon>Ichthyosporea</taxon>
        <taxon>Ichthyophonida</taxon>
        <taxon>Sphaeroforma</taxon>
    </lineage>
</organism>
<comment type="similarity">
    <text evidence="3">Belongs to the archaeal Rpo11/eukaryotic RPB11/RPC19 RNA polymerase subunit family.</text>
</comment>
<dbReference type="InterPro" id="IPR009025">
    <property type="entry name" value="RBP11-like_dimer"/>
</dbReference>
<dbReference type="InterPro" id="IPR022905">
    <property type="entry name" value="Rpo11-like"/>
</dbReference>
<protein>
    <recommendedName>
        <fullName evidence="4">DNA-directed RNA polymerase RBP11-like dimerisation domain-containing protein</fullName>
    </recommendedName>
</protein>
<dbReference type="HAMAP" id="MF_00261">
    <property type="entry name" value="RNApol_arch_Rpo11"/>
    <property type="match status" value="1"/>
</dbReference>
<dbReference type="eggNOG" id="KOG3438">
    <property type="taxonomic scope" value="Eukaryota"/>
</dbReference>
<dbReference type="InterPro" id="IPR036603">
    <property type="entry name" value="RBP11-like"/>
</dbReference>
<dbReference type="GO" id="GO:0005736">
    <property type="term" value="C:RNA polymerase I complex"/>
    <property type="evidence" value="ECO:0007669"/>
    <property type="project" value="TreeGrafter"/>
</dbReference>
<feature type="domain" description="DNA-directed RNA polymerase RBP11-like dimerisation" evidence="4">
    <location>
        <begin position="39"/>
        <end position="110"/>
    </location>
</feature>
<dbReference type="AlphaFoldDB" id="A0A0L0FUU4"/>
<dbReference type="Gene3D" id="3.30.1360.10">
    <property type="entry name" value="RNA polymerase, RBP11-like subunit"/>
    <property type="match status" value="1"/>
</dbReference>
<dbReference type="SUPFAM" id="SSF55257">
    <property type="entry name" value="RBP11-like subunits of RNA polymerase"/>
    <property type="match status" value="1"/>
</dbReference>
<dbReference type="OrthoDB" id="510325at2759"/>
<keyword evidence="6" id="KW-1185">Reference proteome</keyword>
<dbReference type="InterPro" id="IPR033898">
    <property type="entry name" value="RNAP_AC19"/>
</dbReference>
<evidence type="ECO:0000256" key="3">
    <source>
        <dbReference type="ARBA" id="ARBA00025751"/>
    </source>
</evidence>
<dbReference type="PANTHER" id="PTHR13946">
    <property type="entry name" value="DNA-DIRECTED RNA POLYMERASE I,II,III"/>
    <property type="match status" value="1"/>
</dbReference>
<sequence length="127" mass="14217">MSNVSELVVMCKEKKGYHIEAIMKLSLSTPPNEGETVLVVKIEGEDHTLGNSLRWIIMKNPDTEFCGYVVPHPSDHNIQMHIQTKSGVSAVSVLRKGLSDLQELAQHTRETFEEAMTEYTATDGMQE</sequence>
<dbReference type="GO" id="GO:0006383">
    <property type="term" value="P:transcription by RNA polymerase III"/>
    <property type="evidence" value="ECO:0007669"/>
    <property type="project" value="TreeGrafter"/>
</dbReference>
<dbReference type="Proteomes" id="UP000054560">
    <property type="component" value="Unassembled WGS sequence"/>
</dbReference>
<dbReference type="GeneID" id="25907562"/>
<dbReference type="Pfam" id="PF13656">
    <property type="entry name" value="RNA_pol_L_2"/>
    <property type="match status" value="1"/>
</dbReference>
<dbReference type="GO" id="GO:0003899">
    <property type="term" value="F:DNA-directed RNA polymerase activity"/>
    <property type="evidence" value="ECO:0007669"/>
    <property type="project" value="InterPro"/>
</dbReference>
<keyword evidence="2" id="KW-0804">Transcription</keyword>
<dbReference type="GO" id="GO:0046983">
    <property type="term" value="F:protein dimerization activity"/>
    <property type="evidence" value="ECO:0007669"/>
    <property type="project" value="InterPro"/>
</dbReference>
<dbReference type="GO" id="GO:0006362">
    <property type="term" value="P:transcription elongation by RNA polymerase I"/>
    <property type="evidence" value="ECO:0007669"/>
    <property type="project" value="TreeGrafter"/>
</dbReference>
<dbReference type="EMBL" id="KQ242132">
    <property type="protein sequence ID" value="KNC80587.1"/>
    <property type="molecule type" value="Genomic_DNA"/>
</dbReference>